<feature type="compositionally biased region" description="Basic and acidic residues" evidence="1">
    <location>
        <begin position="779"/>
        <end position="789"/>
    </location>
</feature>
<feature type="compositionally biased region" description="Polar residues" evidence="1">
    <location>
        <begin position="812"/>
        <end position="824"/>
    </location>
</feature>
<dbReference type="EMBL" id="KN293999">
    <property type="protein sequence ID" value="EEH41595.1"/>
    <property type="molecule type" value="Genomic_DNA"/>
</dbReference>
<sequence length="839" mass="92811">MDKSDPQTPTAYEKGSGHCAGNDGPSPFLTPSESSSCINSFREPSTWKPLVECTGSSDVPGKSTIFVPDPSPTKTLLDSDGDTPKSETLRGSLSRRRRHGEYHHRPPVWNIRPLVEGSHVRNNEAYSDHTDSNPGLIWDDFSSGSHAQHDVVRPRAIGESNMFPTSAICDNMFPPLGESFFDAELEAIASSWSNEPLIVGVVGTDSEDSGSDGCWSIRWADSTDVVVPDEPLAFTDGSPSSRRSTTLSPNPSLIPLRHFPSRSTHPPNRPADPLQSHRQAGFTSPVSDPRVLYGSDEAGPSRPVDINGRYFGENEPVRREEREASAHFLIVKAPSLSPVIEQPQDENSTPKELEETRGHSECHEICPVPSSRQQPQYDNQSLGRQGGRPGYSDNVEISLPNQHAKESHGCYQLSSEQQEEHDHLENIQSSPTTSRIHRPQSGKTPSRGPAGSVTGSNQQPTHFLQEVAKSKHLTSYRDIRCLPPKRVVGYPFGASRKNGWAILTGSRVICVGDTLVDMADLDNFPIRLGDAYIVLRIYGDFWASCLKLTLENQTWASYPRYDRHMDRRESVFASTEDNIGFLPLCALTLDANFGDYLARHPRTTRGSGHLPATGQKVVAPKRTVSLPLVFNHGPVVVPKAILRQAKYQPMPQDKPSIEELHFKSIHVGHVYAYRPSPMINCDPDMSPFRERRNITRLVGKIEKGMHGGQKSIRDVGERIQESSATFGKFIGGHIRRKFSYSDPMPTGKRRRFFSNNRTSNEGEAQKVTADATNASEQTKYVDENTREGRASVSHSSQNTAGAEGSNKPVGQFGQSTQQITSNIQPLGRIRIRRIVPPFD</sequence>
<feature type="region of interest" description="Disordered" evidence="1">
    <location>
        <begin position="337"/>
        <end position="459"/>
    </location>
</feature>
<dbReference type="eggNOG" id="ENOG502RNQC">
    <property type="taxonomic scope" value="Eukaryota"/>
</dbReference>
<keyword evidence="3" id="KW-1185">Reference proteome</keyword>
<evidence type="ECO:0000256" key="1">
    <source>
        <dbReference type="SAM" id="MobiDB-lite"/>
    </source>
</evidence>
<feature type="compositionally biased region" description="Polar residues" evidence="1">
    <location>
        <begin position="370"/>
        <end position="383"/>
    </location>
</feature>
<feature type="compositionally biased region" description="Low complexity" evidence="1">
    <location>
        <begin position="238"/>
        <end position="251"/>
    </location>
</feature>
<reference evidence="2 3" key="1">
    <citation type="journal article" date="2011" name="PLoS Genet.">
        <title>Comparative genomic analysis of human fungal pathogens causing paracoccidioidomycosis.</title>
        <authorList>
            <person name="Desjardins C.A."/>
            <person name="Champion M.D."/>
            <person name="Holder J.W."/>
            <person name="Muszewska A."/>
            <person name="Goldberg J."/>
            <person name="Bailao A.M."/>
            <person name="Brigido M.M."/>
            <person name="Ferreira M.E."/>
            <person name="Garcia A.M."/>
            <person name="Grynberg M."/>
            <person name="Gujja S."/>
            <person name="Heiman D.I."/>
            <person name="Henn M.R."/>
            <person name="Kodira C.D."/>
            <person name="Leon-Narvaez H."/>
            <person name="Longo L.V."/>
            <person name="Ma L.J."/>
            <person name="Malavazi I."/>
            <person name="Matsuo A.L."/>
            <person name="Morais F.V."/>
            <person name="Pereira M."/>
            <person name="Rodriguez-Brito S."/>
            <person name="Sakthikumar S."/>
            <person name="Salem-Izacc S.M."/>
            <person name="Sykes S.M."/>
            <person name="Teixeira M.M."/>
            <person name="Vallejo M.C."/>
            <person name="Walter M.E."/>
            <person name="Yandava C."/>
            <person name="Young S."/>
            <person name="Zeng Q."/>
            <person name="Zucker J."/>
            <person name="Felipe M.S."/>
            <person name="Goldman G.H."/>
            <person name="Haas B.J."/>
            <person name="McEwen J.G."/>
            <person name="Nino-Vega G."/>
            <person name="Puccia R."/>
            <person name="San-Blas G."/>
            <person name="Soares C.M."/>
            <person name="Birren B.W."/>
            <person name="Cuomo C.A."/>
        </authorList>
    </citation>
    <scope>NUCLEOTIDE SEQUENCE [LARGE SCALE GENOMIC DNA]</scope>
    <source>
        <strain evidence="3">ATCC MYA-826 / Pb01</strain>
    </source>
</reference>
<accession>C1GYK4</accession>
<dbReference type="VEuPathDB" id="FungiDB:PAAG_03158"/>
<feature type="compositionally biased region" description="Polar residues" evidence="1">
    <location>
        <begin position="1"/>
        <end position="10"/>
    </location>
</feature>
<dbReference type="KEGG" id="pbl:PAAG_03158"/>
<dbReference type="OrthoDB" id="4526763at2759"/>
<evidence type="ECO:0000313" key="2">
    <source>
        <dbReference type="EMBL" id="EEH41595.1"/>
    </source>
</evidence>
<feature type="region of interest" description="Disordered" evidence="1">
    <location>
        <begin position="230"/>
        <end position="310"/>
    </location>
</feature>
<feature type="region of interest" description="Disordered" evidence="1">
    <location>
        <begin position="1"/>
        <end position="101"/>
    </location>
</feature>
<dbReference type="HOGENOM" id="CLU_325704_0_0_1"/>
<protein>
    <submittedName>
        <fullName evidence="2">Uncharacterized protein</fullName>
    </submittedName>
</protein>
<dbReference type="AlphaFoldDB" id="C1GYK4"/>
<dbReference type="GeneID" id="9097967"/>
<organism evidence="2 3">
    <name type="scientific">Paracoccidioides lutzii (strain ATCC MYA-826 / Pb01)</name>
    <name type="common">Paracoccidioides brasiliensis</name>
    <dbReference type="NCBI Taxonomy" id="502779"/>
    <lineage>
        <taxon>Eukaryota</taxon>
        <taxon>Fungi</taxon>
        <taxon>Dikarya</taxon>
        <taxon>Ascomycota</taxon>
        <taxon>Pezizomycotina</taxon>
        <taxon>Eurotiomycetes</taxon>
        <taxon>Eurotiomycetidae</taxon>
        <taxon>Onygenales</taxon>
        <taxon>Ajellomycetaceae</taxon>
        <taxon>Paracoccidioides</taxon>
    </lineage>
</organism>
<name>C1GYK4_PARBA</name>
<dbReference type="Proteomes" id="UP000002059">
    <property type="component" value="Partially assembled WGS sequence"/>
</dbReference>
<feature type="compositionally biased region" description="Polar residues" evidence="1">
    <location>
        <begin position="276"/>
        <end position="286"/>
    </location>
</feature>
<proteinExistence type="predicted"/>
<dbReference type="OMA" id="DANFGDY"/>
<evidence type="ECO:0000313" key="3">
    <source>
        <dbReference type="Proteomes" id="UP000002059"/>
    </source>
</evidence>
<feature type="compositionally biased region" description="Polar residues" evidence="1">
    <location>
        <begin position="29"/>
        <end position="43"/>
    </location>
</feature>
<feature type="compositionally biased region" description="Basic and acidic residues" evidence="1">
    <location>
        <begin position="348"/>
        <end position="364"/>
    </location>
</feature>
<feature type="region of interest" description="Disordered" evidence="1">
    <location>
        <begin position="740"/>
        <end position="824"/>
    </location>
</feature>
<gene>
    <name evidence="2" type="ORF">PAAG_03158</name>
</gene>
<dbReference type="RefSeq" id="XP_002794613.1">
    <property type="nucleotide sequence ID" value="XM_002794567.1"/>
</dbReference>